<dbReference type="GO" id="GO:0000156">
    <property type="term" value="F:phosphorelay response regulator activity"/>
    <property type="evidence" value="ECO:0007669"/>
    <property type="project" value="TreeGrafter"/>
</dbReference>
<dbReference type="SUPFAM" id="SSF52172">
    <property type="entry name" value="CheY-like"/>
    <property type="match status" value="1"/>
</dbReference>
<evidence type="ECO:0000256" key="3">
    <source>
        <dbReference type="ARBA" id="ARBA00023015"/>
    </source>
</evidence>
<evidence type="ECO:0000256" key="2">
    <source>
        <dbReference type="ARBA" id="ARBA00023012"/>
    </source>
</evidence>
<dbReference type="InterPro" id="IPR001867">
    <property type="entry name" value="OmpR/PhoB-type_DNA-bd"/>
</dbReference>
<dbReference type="AlphaFoldDB" id="A0A511N339"/>
<reference evidence="10 11" key="1">
    <citation type="submission" date="2019-07" db="EMBL/GenBank/DDBJ databases">
        <title>Whole genome shotgun sequence of Deinococcus cellulosilyticus NBRC 106333.</title>
        <authorList>
            <person name="Hosoyama A."/>
            <person name="Uohara A."/>
            <person name="Ohji S."/>
            <person name="Ichikawa N."/>
        </authorList>
    </citation>
    <scope>NUCLEOTIDE SEQUENCE [LARGE SCALE GENOMIC DNA]</scope>
    <source>
        <strain evidence="10 11">NBRC 106333</strain>
    </source>
</reference>
<dbReference type="Pfam" id="PF00486">
    <property type="entry name" value="Trans_reg_C"/>
    <property type="match status" value="1"/>
</dbReference>
<keyword evidence="2" id="KW-0902">Two-component regulatory system</keyword>
<evidence type="ECO:0000256" key="1">
    <source>
        <dbReference type="ARBA" id="ARBA00022553"/>
    </source>
</evidence>
<evidence type="ECO:0000256" key="5">
    <source>
        <dbReference type="ARBA" id="ARBA00023163"/>
    </source>
</evidence>
<evidence type="ECO:0000259" key="8">
    <source>
        <dbReference type="PROSITE" id="PS50110"/>
    </source>
</evidence>
<dbReference type="RefSeq" id="WP_146884635.1">
    <property type="nucleotide sequence ID" value="NZ_BJXB01000010.1"/>
</dbReference>
<protein>
    <submittedName>
        <fullName evidence="10">DNA-binding response regulator</fullName>
    </submittedName>
</protein>
<keyword evidence="5" id="KW-0804">Transcription</keyword>
<feature type="modified residue" description="4-aspartylphosphate" evidence="6">
    <location>
        <position position="50"/>
    </location>
</feature>
<dbReference type="GO" id="GO:0032993">
    <property type="term" value="C:protein-DNA complex"/>
    <property type="evidence" value="ECO:0007669"/>
    <property type="project" value="TreeGrafter"/>
</dbReference>
<name>A0A511N339_DEIC1</name>
<keyword evidence="4 7" id="KW-0238">DNA-binding</keyword>
<dbReference type="Gene3D" id="6.10.250.690">
    <property type="match status" value="1"/>
</dbReference>
<dbReference type="PROSITE" id="PS51755">
    <property type="entry name" value="OMPR_PHOB"/>
    <property type="match status" value="1"/>
</dbReference>
<dbReference type="InterPro" id="IPR001789">
    <property type="entry name" value="Sig_transdc_resp-reg_receiver"/>
</dbReference>
<evidence type="ECO:0000313" key="10">
    <source>
        <dbReference type="EMBL" id="GEM46836.1"/>
    </source>
</evidence>
<dbReference type="FunFam" id="1.10.10.10:FF:000018">
    <property type="entry name" value="DNA-binding response regulator ResD"/>
    <property type="match status" value="1"/>
</dbReference>
<dbReference type="GO" id="GO:0000976">
    <property type="term" value="F:transcription cis-regulatory region binding"/>
    <property type="evidence" value="ECO:0007669"/>
    <property type="project" value="TreeGrafter"/>
</dbReference>
<accession>A0A511N339</accession>
<evidence type="ECO:0000259" key="9">
    <source>
        <dbReference type="PROSITE" id="PS51755"/>
    </source>
</evidence>
<dbReference type="Proteomes" id="UP000321306">
    <property type="component" value="Unassembled WGS sequence"/>
</dbReference>
<dbReference type="GO" id="GO:0005829">
    <property type="term" value="C:cytosol"/>
    <property type="evidence" value="ECO:0007669"/>
    <property type="project" value="TreeGrafter"/>
</dbReference>
<dbReference type="InterPro" id="IPR011006">
    <property type="entry name" value="CheY-like_superfamily"/>
</dbReference>
<dbReference type="SMART" id="SM00862">
    <property type="entry name" value="Trans_reg_C"/>
    <property type="match status" value="1"/>
</dbReference>
<keyword evidence="11" id="KW-1185">Reference proteome</keyword>
<evidence type="ECO:0000256" key="4">
    <source>
        <dbReference type="ARBA" id="ARBA00023125"/>
    </source>
</evidence>
<dbReference type="InterPro" id="IPR039420">
    <property type="entry name" value="WalR-like"/>
</dbReference>
<evidence type="ECO:0000256" key="7">
    <source>
        <dbReference type="PROSITE-ProRule" id="PRU01091"/>
    </source>
</evidence>
<proteinExistence type="predicted"/>
<dbReference type="SMART" id="SM00448">
    <property type="entry name" value="REC"/>
    <property type="match status" value="1"/>
</dbReference>
<dbReference type="PROSITE" id="PS50110">
    <property type="entry name" value="RESPONSE_REGULATORY"/>
    <property type="match status" value="1"/>
</dbReference>
<feature type="domain" description="Response regulatory" evidence="8">
    <location>
        <begin position="3"/>
        <end position="115"/>
    </location>
</feature>
<feature type="DNA-binding region" description="OmpR/PhoB-type" evidence="7">
    <location>
        <begin position="121"/>
        <end position="220"/>
    </location>
</feature>
<dbReference type="EMBL" id="BJXB01000010">
    <property type="protein sequence ID" value="GEM46836.1"/>
    <property type="molecule type" value="Genomic_DNA"/>
</dbReference>
<evidence type="ECO:0000313" key="11">
    <source>
        <dbReference type="Proteomes" id="UP000321306"/>
    </source>
</evidence>
<dbReference type="Gene3D" id="1.10.10.10">
    <property type="entry name" value="Winged helix-like DNA-binding domain superfamily/Winged helix DNA-binding domain"/>
    <property type="match status" value="1"/>
</dbReference>
<dbReference type="InterPro" id="IPR036388">
    <property type="entry name" value="WH-like_DNA-bd_sf"/>
</dbReference>
<comment type="caution">
    <text evidence="10">The sequence shown here is derived from an EMBL/GenBank/DDBJ whole genome shotgun (WGS) entry which is preliminary data.</text>
</comment>
<dbReference type="CDD" id="cd00383">
    <property type="entry name" value="trans_reg_C"/>
    <property type="match status" value="1"/>
</dbReference>
<dbReference type="InterPro" id="IPR016032">
    <property type="entry name" value="Sig_transdc_resp-reg_C-effctor"/>
</dbReference>
<gene>
    <name evidence="10" type="ORF">DC3_24710</name>
</gene>
<dbReference type="Pfam" id="PF00072">
    <property type="entry name" value="Response_reg"/>
    <property type="match status" value="1"/>
</dbReference>
<dbReference type="SUPFAM" id="SSF46894">
    <property type="entry name" value="C-terminal effector domain of the bipartite response regulators"/>
    <property type="match status" value="1"/>
</dbReference>
<dbReference type="OrthoDB" id="9802426at2"/>
<keyword evidence="3" id="KW-0805">Transcription regulation</keyword>
<feature type="domain" description="OmpR/PhoB-type" evidence="9">
    <location>
        <begin position="121"/>
        <end position="220"/>
    </location>
</feature>
<dbReference type="Gene3D" id="3.40.50.2300">
    <property type="match status" value="1"/>
</dbReference>
<dbReference type="GO" id="GO:0006355">
    <property type="term" value="P:regulation of DNA-templated transcription"/>
    <property type="evidence" value="ECO:0007669"/>
    <property type="project" value="InterPro"/>
</dbReference>
<keyword evidence="1 6" id="KW-0597">Phosphoprotein</keyword>
<dbReference type="PANTHER" id="PTHR48111:SF4">
    <property type="entry name" value="DNA-BINDING DUAL TRANSCRIPTIONAL REGULATOR OMPR"/>
    <property type="match status" value="1"/>
</dbReference>
<evidence type="ECO:0000256" key="6">
    <source>
        <dbReference type="PROSITE-ProRule" id="PRU00169"/>
    </source>
</evidence>
<organism evidence="10 11">
    <name type="scientific">Deinococcus cellulosilyticus (strain DSM 18568 / NBRC 106333 / KACC 11606 / 5516J-15)</name>
    <dbReference type="NCBI Taxonomy" id="1223518"/>
    <lineage>
        <taxon>Bacteria</taxon>
        <taxon>Thermotogati</taxon>
        <taxon>Deinococcota</taxon>
        <taxon>Deinococci</taxon>
        <taxon>Deinococcales</taxon>
        <taxon>Deinococcaceae</taxon>
        <taxon>Deinococcus</taxon>
    </lineage>
</organism>
<sequence length="222" mass="25057">MARILIMDDDPNIHQILSMYLERDGHTVLQALNGTAGLHLEGEADLLIIDWMMPEVSGLQVIEILRGQGCVKPMLLLTARGDEGDKLQGLDAGADDYVVKPFSPREVTARVRALLRRAGIKEEIILGALMVKPQSHQVWLDGQEVQLSKLEFDLLSAFLSTPGMVWTRDRLLGRVWGSDFPEMDRVVDVHVKNLRKKLHDDPENPTFIETVRGVGYRLREQE</sequence>
<dbReference type="PANTHER" id="PTHR48111">
    <property type="entry name" value="REGULATOR OF RPOS"/>
    <property type="match status" value="1"/>
</dbReference>